<proteinExistence type="predicted"/>
<organism evidence="2 3">
    <name type="scientific">Punica granatum</name>
    <name type="common">Pomegranate</name>
    <dbReference type="NCBI Taxonomy" id="22663"/>
    <lineage>
        <taxon>Eukaryota</taxon>
        <taxon>Viridiplantae</taxon>
        <taxon>Streptophyta</taxon>
        <taxon>Embryophyta</taxon>
        <taxon>Tracheophyta</taxon>
        <taxon>Spermatophyta</taxon>
        <taxon>Magnoliopsida</taxon>
        <taxon>eudicotyledons</taxon>
        <taxon>Gunneridae</taxon>
        <taxon>Pentapetalae</taxon>
        <taxon>rosids</taxon>
        <taxon>malvids</taxon>
        <taxon>Myrtales</taxon>
        <taxon>Lythraceae</taxon>
        <taxon>Punica</taxon>
    </lineage>
</organism>
<accession>A0A2I0K2D2</accession>
<evidence type="ECO:0000313" key="2">
    <source>
        <dbReference type="EMBL" id="PKI61846.1"/>
    </source>
</evidence>
<sequence>MDTAGPGRMIGLGRCWTGSNCWTVRTAGLGRRDRPWSLRAFPVRSKKKPTRLMSEWEPKGRGELREPGDGRIGRAKGLLG</sequence>
<dbReference type="AlphaFoldDB" id="A0A2I0K2D2"/>
<feature type="compositionally biased region" description="Basic and acidic residues" evidence="1">
    <location>
        <begin position="54"/>
        <end position="72"/>
    </location>
</feature>
<name>A0A2I0K2D2_PUNGR</name>
<feature type="region of interest" description="Disordered" evidence="1">
    <location>
        <begin position="47"/>
        <end position="80"/>
    </location>
</feature>
<dbReference type="EMBL" id="PGOL01001001">
    <property type="protein sequence ID" value="PKI61846.1"/>
    <property type="molecule type" value="Genomic_DNA"/>
</dbReference>
<gene>
    <name evidence="2" type="ORF">CRG98_017744</name>
</gene>
<evidence type="ECO:0000313" key="3">
    <source>
        <dbReference type="Proteomes" id="UP000233551"/>
    </source>
</evidence>
<reference evidence="2 3" key="1">
    <citation type="submission" date="2017-11" db="EMBL/GenBank/DDBJ databases">
        <title>De-novo sequencing of pomegranate (Punica granatum L.) genome.</title>
        <authorList>
            <person name="Akparov Z."/>
            <person name="Amiraslanov A."/>
            <person name="Hajiyeva S."/>
            <person name="Abbasov M."/>
            <person name="Kaur K."/>
            <person name="Hamwieh A."/>
            <person name="Solovyev V."/>
            <person name="Salamov A."/>
            <person name="Braich B."/>
            <person name="Kosarev P."/>
            <person name="Mahmoud A."/>
            <person name="Hajiyev E."/>
            <person name="Babayeva S."/>
            <person name="Izzatullayeva V."/>
            <person name="Mammadov A."/>
            <person name="Mammadov A."/>
            <person name="Sharifova S."/>
            <person name="Ojaghi J."/>
            <person name="Eynullazada K."/>
            <person name="Bayramov B."/>
            <person name="Abdulazimova A."/>
            <person name="Shahmuradov I."/>
        </authorList>
    </citation>
    <scope>NUCLEOTIDE SEQUENCE [LARGE SCALE GENOMIC DNA]</scope>
    <source>
        <strain evidence="3">cv. AG2017</strain>
        <tissue evidence="2">Leaf</tissue>
    </source>
</reference>
<comment type="caution">
    <text evidence="2">The sequence shown here is derived from an EMBL/GenBank/DDBJ whole genome shotgun (WGS) entry which is preliminary data.</text>
</comment>
<keyword evidence="3" id="KW-1185">Reference proteome</keyword>
<evidence type="ECO:0000256" key="1">
    <source>
        <dbReference type="SAM" id="MobiDB-lite"/>
    </source>
</evidence>
<dbReference type="Proteomes" id="UP000233551">
    <property type="component" value="Unassembled WGS sequence"/>
</dbReference>
<protein>
    <submittedName>
        <fullName evidence="2">Uncharacterized protein</fullName>
    </submittedName>
</protein>